<feature type="compositionally biased region" description="Basic and acidic residues" evidence="1">
    <location>
        <begin position="1"/>
        <end position="11"/>
    </location>
</feature>
<dbReference type="PANTHER" id="PTHR47219">
    <property type="entry name" value="RAB GTPASE-ACTIVATING PROTEIN 1-LIKE"/>
    <property type="match status" value="1"/>
</dbReference>
<dbReference type="Gene3D" id="1.10.472.80">
    <property type="entry name" value="Ypt/Rab-GAP domain of gyp1p, domain 3"/>
    <property type="match status" value="1"/>
</dbReference>
<dbReference type="GeneID" id="9585038"/>
<dbReference type="AlphaFoldDB" id="D8PRD2"/>
<dbReference type="InterPro" id="IPR035969">
    <property type="entry name" value="Rab-GAP_TBC_sf"/>
</dbReference>
<feature type="region of interest" description="Disordered" evidence="1">
    <location>
        <begin position="1"/>
        <end position="70"/>
    </location>
</feature>
<dbReference type="OMA" id="GFIIPRW"/>
<dbReference type="SMART" id="SM00164">
    <property type="entry name" value="TBC"/>
    <property type="match status" value="1"/>
</dbReference>
<dbReference type="PANTHER" id="PTHR47219:SF15">
    <property type="entry name" value="TBC1 DOMAIN FAMILY MEMBER 12 ISOFORM X1"/>
    <property type="match status" value="1"/>
</dbReference>
<evidence type="ECO:0000256" key="1">
    <source>
        <dbReference type="SAM" id="MobiDB-lite"/>
    </source>
</evidence>
<dbReference type="HOGENOM" id="CLU_286397_0_0_1"/>
<dbReference type="EMBL" id="GL377302">
    <property type="protein sequence ID" value="EFJ03841.1"/>
    <property type="molecule type" value="Genomic_DNA"/>
</dbReference>
<dbReference type="eggNOG" id="KOG2223">
    <property type="taxonomic scope" value="Eukaryota"/>
</dbReference>
<dbReference type="Gene3D" id="1.10.8.270">
    <property type="entry name" value="putative rabgap domain of human tbc1 domain family member 14 like domains"/>
    <property type="match status" value="1"/>
</dbReference>
<dbReference type="InterPro" id="IPR000195">
    <property type="entry name" value="Rab-GAP-TBC_dom"/>
</dbReference>
<dbReference type="GO" id="GO:0005096">
    <property type="term" value="F:GTPase activator activity"/>
    <property type="evidence" value="ECO:0007669"/>
    <property type="project" value="TreeGrafter"/>
</dbReference>
<dbReference type="GO" id="GO:0031267">
    <property type="term" value="F:small GTPase binding"/>
    <property type="evidence" value="ECO:0007669"/>
    <property type="project" value="TreeGrafter"/>
</dbReference>
<proteinExistence type="predicted"/>
<feature type="domain" description="Rab-GAP TBC" evidence="2">
    <location>
        <begin position="789"/>
        <end position="988"/>
    </location>
</feature>
<dbReference type="Proteomes" id="UP000007431">
    <property type="component" value="Unassembled WGS sequence"/>
</dbReference>
<dbReference type="Pfam" id="PF00566">
    <property type="entry name" value="RabGAP-TBC"/>
    <property type="match status" value="1"/>
</dbReference>
<protein>
    <recommendedName>
        <fullName evidence="2">Rab-GAP TBC domain-containing protein</fullName>
    </recommendedName>
</protein>
<organism evidence="4">
    <name type="scientific">Schizophyllum commune (strain H4-8 / FGSC 9210)</name>
    <name type="common">Split gill fungus</name>
    <dbReference type="NCBI Taxonomy" id="578458"/>
    <lineage>
        <taxon>Eukaryota</taxon>
        <taxon>Fungi</taxon>
        <taxon>Dikarya</taxon>
        <taxon>Basidiomycota</taxon>
        <taxon>Agaricomycotina</taxon>
        <taxon>Agaricomycetes</taxon>
        <taxon>Agaricomycetidae</taxon>
        <taxon>Agaricales</taxon>
        <taxon>Schizophyllaceae</taxon>
        <taxon>Schizophyllum</taxon>
    </lineage>
</organism>
<name>D8PRD2_SCHCM</name>
<dbReference type="Gene3D" id="1.10.10.750">
    <property type="entry name" value="Ypt/Rab-GAP domain of gyp1p, domain 1"/>
    <property type="match status" value="1"/>
</dbReference>
<evidence type="ECO:0000313" key="3">
    <source>
        <dbReference type="EMBL" id="EFJ03841.1"/>
    </source>
</evidence>
<dbReference type="OrthoDB" id="289721at2759"/>
<feature type="compositionally biased region" description="Polar residues" evidence="1">
    <location>
        <begin position="552"/>
        <end position="563"/>
    </location>
</feature>
<dbReference type="PROSITE" id="PS50086">
    <property type="entry name" value="TBC_RABGAP"/>
    <property type="match status" value="1"/>
</dbReference>
<evidence type="ECO:0000313" key="4">
    <source>
        <dbReference type="Proteomes" id="UP000007431"/>
    </source>
</evidence>
<feature type="compositionally biased region" description="Low complexity" evidence="1">
    <location>
        <begin position="31"/>
        <end position="46"/>
    </location>
</feature>
<dbReference type="KEGG" id="scm:SCHCO_02488193"/>
<dbReference type="VEuPathDB" id="FungiDB:SCHCODRAFT_02488193"/>
<sequence>MPWEKAPERRNARGPQAWGQRDGHQRGGQRQGQRAGRQDSRPQQQQQRRRRRDEDEDEGDMAVPKLGGQAAVARVESSTVADIQNLLTLSPGLADTIKNVPELAPAVQKALTARTAPTRPKPDTFRVVMNGAVFDLPLDSTTEDTVAALRKQYQSAMRVISPRSPRIIGFTVDDVPEEKQAACQATLLELAERAPAEAFAAADEAARLDLAQSVRLRDEHALPPPKFVQKLREGYVNEDALDEYIEGAAWPQERDENKRNVPDVDFLDLGKLLDAPEGLGETEGKAGKVRDRTATEVAAPPSEHTLEARGYGRFSPVAQAPNVAAIALAGAGARRTVPPKQKQGVVETAKATLAKRPEVTLSQRNTAEAIFERREDVNHEASGNTWCPFGEVPRTDSEALLETVGIVCRRLPTHDIYCPHLEGIHITVWDVLYYGGPDRRTVFLLPVTTLPMESPTLRATDLAHDVARLNIDIDIDDAFEDADESHTFSPEALRKDLDAHRTWVAADINNGLEQEGVFTNGAPIQDDASVSTLALSASGSPSPDESLAHFSQISLSSSRSAPSQEEEVHEESAHEYPNVQIDVPTHQVTMSGGSNGSRESAGSHSPSTSDAGGDLPPLPTIKSDHTPKSSISSMPPTTPTASTSVPAVAAAAAAATAGPSTLPHSTSVPTRSPEPSASPPNPPNKLLKAGHRQTKSTGPSTFEKVRSRTRPAFLPPKPRQEDDKHLADWQAMMRLSRQAAEKRRKALQERRLARERAIEDSLHRWEKEILPDWRVVHRDPALRKLWWKGIPTKLRARMWQAAVGNALALSSDSYNPCIARARRALASGTFPQSTLAAIEADLATTLPSLHIFHHETGPLYGELKELLCAWVVARSDEGLGYTKGASRLAAMLLITMPAQQAFVVMRNLLERHCMRSFYGGEGAKDDVEAYYRIFDTLLADGMPKIYFNFKQHQISPASYLPDWLIPLFLDHLPFEACARLWDVILLEGDPFLFRAALGMLAVLEPRLFFPDKKELLELLKGENKAAIDIARRDGLPLDGGKYEIYGVDEETLWERIDSMEDWWKESTWKRLTQRELPDI</sequence>
<feature type="region of interest" description="Disordered" evidence="1">
    <location>
        <begin position="552"/>
        <end position="724"/>
    </location>
</feature>
<dbReference type="InParanoid" id="D8PRD2"/>
<keyword evidence="4" id="KW-1185">Reference proteome</keyword>
<reference evidence="3 4" key="1">
    <citation type="journal article" date="2010" name="Nat. Biotechnol.">
        <title>Genome sequence of the model mushroom Schizophyllum commune.</title>
        <authorList>
            <person name="Ohm R.A."/>
            <person name="de Jong J.F."/>
            <person name="Lugones L.G."/>
            <person name="Aerts A."/>
            <person name="Kothe E."/>
            <person name="Stajich J.E."/>
            <person name="de Vries R.P."/>
            <person name="Record E."/>
            <person name="Levasseur A."/>
            <person name="Baker S.E."/>
            <person name="Bartholomew K.A."/>
            <person name="Coutinho P.M."/>
            <person name="Erdmann S."/>
            <person name="Fowler T.J."/>
            <person name="Gathman A.C."/>
            <person name="Lombard V."/>
            <person name="Henrissat B."/>
            <person name="Knabe N."/>
            <person name="Kuees U."/>
            <person name="Lilly W.W."/>
            <person name="Lindquist E."/>
            <person name="Lucas S."/>
            <person name="Magnuson J.K."/>
            <person name="Piumi F."/>
            <person name="Raudaskoski M."/>
            <person name="Salamov A."/>
            <person name="Schmutz J."/>
            <person name="Schwarze F.W.M.R."/>
            <person name="vanKuyk P.A."/>
            <person name="Horton J.S."/>
            <person name="Grigoriev I.V."/>
            <person name="Woesten H.A.B."/>
        </authorList>
    </citation>
    <scope>NUCLEOTIDE SEQUENCE [LARGE SCALE GENOMIC DNA]</scope>
    <source>
        <strain evidence="4">H4-8 / FGSC 9210</strain>
    </source>
</reference>
<evidence type="ECO:0000259" key="2">
    <source>
        <dbReference type="PROSITE" id="PS50086"/>
    </source>
</evidence>
<dbReference type="SUPFAM" id="SSF47923">
    <property type="entry name" value="Ypt/Rab-GAP domain of gyp1p"/>
    <property type="match status" value="2"/>
</dbReference>
<dbReference type="STRING" id="578458.D8PRD2"/>
<gene>
    <name evidence="3" type="ORF">SCHCODRAFT_255585</name>
</gene>
<dbReference type="RefSeq" id="XP_003038743.1">
    <property type="nucleotide sequence ID" value="XM_003038697.1"/>
</dbReference>
<feature type="compositionally biased region" description="Polar residues" evidence="1">
    <location>
        <begin position="586"/>
        <end position="610"/>
    </location>
</feature>
<dbReference type="InterPro" id="IPR050302">
    <property type="entry name" value="Rab_GAP_TBC_domain"/>
</dbReference>
<feature type="compositionally biased region" description="Low complexity" evidence="1">
    <location>
        <begin position="628"/>
        <end position="663"/>
    </location>
</feature>
<accession>D8PRD2</accession>